<accession>C6HB88</accession>
<dbReference type="Pfam" id="PF11927">
    <property type="entry name" value="HODM_asu-like"/>
    <property type="match status" value="1"/>
</dbReference>
<gene>
    <name evidence="2" type="ORF">HCDG_03970</name>
</gene>
<dbReference type="OrthoDB" id="5043642at2759"/>
<dbReference type="VEuPathDB" id="FungiDB:HCDG_03970"/>
<name>C6HB88_AJECH</name>
<reference evidence="3" key="1">
    <citation type="submission" date="2009-05" db="EMBL/GenBank/DDBJ databases">
        <title>The genome sequence of Ajellomyces capsulatus strain H143.</title>
        <authorList>
            <person name="Champion M."/>
            <person name="Cuomo C.A."/>
            <person name="Ma L.-J."/>
            <person name="Henn M.R."/>
            <person name="Sil A."/>
            <person name="Goldman B."/>
            <person name="Young S.K."/>
            <person name="Kodira C.D."/>
            <person name="Zeng Q."/>
            <person name="Koehrsen M."/>
            <person name="Alvarado L."/>
            <person name="Berlin A.M."/>
            <person name="Borenstein D."/>
            <person name="Chen Z."/>
            <person name="Engels R."/>
            <person name="Freedman E."/>
            <person name="Gellesch M."/>
            <person name="Goldberg J."/>
            <person name="Griggs A."/>
            <person name="Gujja S."/>
            <person name="Heiman D.I."/>
            <person name="Hepburn T.A."/>
            <person name="Howarth C."/>
            <person name="Jen D."/>
            <person name="Larson L."/>
            <person name="Lewis B."/>
            <person name="Mehta T."/>
            <person name="Park D."/>
            <person name="Pearson M."/>
            <person name="Roberts A."/>
            <person name="Saif S."/>
            <person name="Shea T.D."/>
            <person name="Shenoy N."/>
            <person name="Sisk P."/>
            <person name="Stolte C."/>
            <person name="Sykes S."/>
            <person name="Walk T."/>
            <person name="White J."/>
            <person name="Yandava C."/>
            <person name="Klein B."/>
            <person name="McEwen J.G."/>
            <person name="Puccia R."/>
            <person name="Goldman G.H."/>
            <person name="Felipe M.S."/>
            <person name="Nino-Vega G."/>
            <person name="San-Blas G."/>
            <person name="Taylor J.W."/>
            <person name="Mendoza L."/>
            <person name="Galagan J.E."/>
            <person name="Nusbaum C."/>
            <person name="Birren B.W."/>
        </authorList>
    </citation>
    <scope>NUCLEOTIDE SEQUENCE [LARGE SCALE GENOMIC DNA]</scope>
    <source>
        <strain evidence="3">H143</strain>
    </source>
</reference>
<dbReference type="OMA" id="SISMHED"/>
<dbReference type="AlphaFoldDB" id="C6HB88"/>
<keyword evidence="1" id="KW-0812">Transmembrane</keyword>
<evidence type="ECO:0008006" key="4">
    <source>
        <dbReference type="Google" id="ProtNLM"/>
    </source>
</evidence>
<dbReference type="InterPro" id="IPR021848">
    <property type="entry name" value="HODM_asu-like"/>
</dbReference>
<dbReference type="Proteomes" id="UP000002624">
    <property type="component" value="Unassembled WGS sequence"/>
</dbReference>
<evidence type="ECO:0000313" key="3">
    <source>
        <dbReference type="Proteomes" id="UP000002624"/>
    </source>
</evidence>
<organism evidence="2 3">
    <name type="scientific">Ajellomyces capsulatus (strain H143)</name>
    <name type="common">Darling's disease fungus</name>
    <name type="synonym">Histoplasma capsulatum</name>
    <dbReference type="NCBI Taxonomy" id="544712"/>
    <lineage>
        <taxon>Eukaryota</taxon>
        <taxon>Fungi</taxon>
        <taxon>Dikarya</taxon>
        <taxon>Ascomycota</taxon>
        <taxon>Pezizomycotina</taxon>
        <taxon>Eurotiomycetes</taxon>
        <taxon>Eurotiomycetidae</taxon>
        <taxon>Onygenales</taxon>
        <taxon>Ajellomycetaceae</taxon>
        <taxon>Histoplasma</taxon>
    </lineage>
</organism>
<dbReference type="HOGENOM" id="CLU_025462_0_0_1"/>
<dbReference type="eggNOG" id="ENOG502S5PM">
    <property type="taxonomic scope" value="Eukaryota"/>
</dbReference>
<dbReference type="EMBL" id="GG692422">
    <property type="protein sequence ID" value="EER42511.1"/>
    <property type="molecule type" value="Genomic_DNA"/>
</dbReference>
<feature type="transmembrane region" description="Helical" evidence="1">
    <location>
        <begin position="6"/>
        <end position="25"/>
    </location>
</feature>
<proteinExistence type="predicted"/>
<evidence type="ECO:0000313" key="2">
    <source>
        <dbReference type="EMBL" id="EER42511.1"/>
    </source>
</evidence>
<sequence>MEVFWHLLFFLLLLILLGEIIWSFLKSKVGKGKAGFDLENLSPYPVEQIKGRAKYRTNMGLRKLDQRNCITTTGEVYRLGDPTNRFEPLEVAARLAMEDLSIILENEAGQSYLAATASLFPVGWCAMDRIGYTIAQMHGPVPLWHKEIEFSVNKLVISQHRPKKIDSPMERSSYFIQVTKPDESLSSILFQPVGLGHRDVEPQPEDILLRRERQTFRRLPKSRAIVFGVKTSLTRLQALPLEELRNLVTEIKSWPDAVGKYKGRDHWGSAVFGWLKLREEPNQCR</sequence>
<keyword evidence="1" id="KW-1133">Transmembrane helix</keyword>
<dbReference type="STRING" id="544712.C6HB88"/>
<keyword evidence="1" id="KW-0472">Membrane</keyword>
<protein>
    <recommendedName>
        <fullName evidence="4">DUF3445 domain-containing protein</fullName>
    </recommendedName>
</protein>
<evidence type="ECO:0000256" key="1">
    <source>
        <dbReference type="SAM" id="Phobius"/>
    </source>
</evidence>